<evidence type="ECO:0000313" key="2">
    <source>
        <dbReference type="Proteomes" id="UP000053237"/>
    </source>
</evidence>
<proteinExistence type="predicted"/>
<dbReference type="Proteomes" id="UP000053237">
    <property type="component" value="Unassembled WGS sequence"/>
</dbReference>
<name>A0A024GUJ3_9STRA</name>
<reference evidence="1 2" key="1">
    <citation type="submission" date="2012-05" db="EMBL/GenBank/DDBJ databases">
        <title>Recombination and specialization in a pathogen metapopulation.</title>
        <authorList>
            <person name="Gardiner A."/>
            <person name="Kemen E."/>
            <person name="Schultz-Larsen T."/>
            <person name="MacLean D."/>
            <person name="Van Oosterhout C."/>
            <person name="Jones J.D.G."/>
        </authorList>
    </citation>
    <scope>NUCLEOTIDE SEQUENCE [LARGE SCALE GENOMIC DNA]</scope>
    <source>
        <strain evidence="1 2">Ac Nc2</strain>
    </source>
</reference>
<keyword evidence="2" id="KW-1185">Reference proteome</keyword>
<comment type="caution">
    <text evidence="1">The sequence shown here is derived from an EMBL/GenBank/DDBJ whole genome shotgun (WGS) entry which is preliminary data.</text>
</comment>
<accession>A0A024GUJ3</accession>
<organism evidence="1 2">
    <name type="scientific">Albugo candida</name>
    <dbReference type="NCBI Taxonomy" id="65357"/>
    <lineage>
        <taxon>Eukaryota</taxon>
        <taxon>Sar</taxon>
        <taxon>Stramenopiles</taxon>
        <taxon>Oomycota</taxon>
        <taxon>Peronosporomycetes</taxon>
        <taxon>Albuginales</taxon>
        <taxon>Albuginaceae</taxon>
        <taxon>Albugo</taxon>
    </lineage>
</organism>
<gene>
    <name evidence="1" type="ORF">BN9_126530</name>
</gene>
<dbReference type="InParanoid" id="A0A024GUJ3"/>
<evidence type="ECO:0000313" key="1">
    <source>
        <dbReference type="EMBL" id="CCI50643.1"/>
    </source>
</evidence>
<dbReference type="EMBL" id="CAIX01000892">
    <property type="protein sequence ID" value="CCI50643.1"/>
    <property type="molecule type" value="Genomic_DNA"/>
</dbReference>
<protein>
    <submittedName>
        <fullName evidence="1">Uncharacterized protein</fullName>
    </submittedName>
</protein>
<sequence>MWRTFCSRTKHNPTECTTTRLNDPMKNTMQNKENSAESNTFYFTFHSFQFEGNVLISLMKFFSFSFVGSLFDSSRRLPTLPIDNLSAHFDAHLMEEVLSPWIAWTSRRLVCL</sequence>
<dbReference type="AlphaFoldDB" id="A0A024GUJ3"/>